<dbReference type="EMBL" id="PYDT01000008">
    <property type="protein sequence ID" value="THU53289.1"/>
    <property type="molecule type" value="Genomic_DNA"/>
</dbReference>
<dbReference type="Proteomes" id="UP000317650">
    <property type="component" value="Chromosome 10"/>
</dbReference>
<protein>
    <submittedName>
        <fullName evidence="2">Uncharacterized protein</fullName>
    </submittedName>
</protein>
<accession>A0A4S8IXJ8</accession>
<keyword evidence="3" id="KW-1185">Reference proteome</keyword>
<organism evidence="2 3">
    <name type="scientific">Musa balbisiana</name>
    <name type="common">Banana</name>
    <dbReference type="NCBI Taxonomy" id="52838"/>
    <lineage>
        <taxon>Eukaryota</taxon>
        <taxon>Viridiplantae</taxon>
        <taxon>Streptophyta</taxon>
        <taxon>Embryophyta</taxon>
        <taxon>Tracheophyta</taxon>
        <taxon>Spermatophyta</taxon>
        <taxon>Magnoliopsida</taxon>
        <taxon>Liliopsida</taxon>
        <taxon>Zingiberales</taxon>
        <taxon>Musaceae</taxon>
        <taxon>Musa</taxon>
    </lineage>
</organism>
<evidence type="ECO:0000256" key="1">
    <source>
        <dbReference type="SAM" id="MobiDB-lite"/>
    </source>
</evidence>
<evidence type="ECO:0000313" key="2">
    <source>
        <dbReference type="EMBL" id="THU53289.1"/>
    </source>
</evidence>
<sequence length="223" mass="24168">MAVRAQYPANAFSPDFRYRARSGALDDPLMMQEPRDLLQLHGNNLVTGEQQHQILNNAGVFSDRQSELTCNASGCRKRSREESMALPGLHNPALSTLFRYPNATAVPVKPTAAKDSVGLPHSRSIESGATSTSGRHVSSSHAAPPPPCDLVSLLFQQNTEIDALVRLQVFGSSCIPEMRWGGTNGRYFSETRNCGAHESVCRKGWVIGGVVVICQAYDGANTL</sequence>
<proteinExistence type="predicted"/>
<evidence type="ECO:0000313" key="3">
    <source>
        <dbReference type="Proteomes" id="UP000317650"/>
    </source>
</evidence>
<feature type="region of interest" description="Disordered" evidence="1">
    <location>
        <begin position="111"/>
        <end position="144"/>
    </location>
</feature>
<gene>
    <name evidence="2" type="ORF">C4D60_Mb10t12860</name>
</gene>
<reference evidence="2 3" key="1">
    <citation type="journal article" date="2019" name="Nat. Plants">
        <title>Genome sequencing of Musa balbisiana reveals subgenome evolution and function divergence in polyploid bananas.</title>
        <authorList>
            <person name="Yao X."/>
        </authorList>
    </citation>
    <scope>NUCLEOTIDE SEQUENCE [LARGE SCALE GENOMIC DNA]</scope>
    <source>
        <strain evidence="3">cv. DH-PKW</strain>
        <tissue evidence="2">Leaves</tissue>
    </source>
</reference>
<feature type="compositionally biased region" description="Polar residues" evidence="1">
    <location>
        <begin position="125"/>
        <end position="141"/>
    </location>
</feature>
<comment type="caution">
    <text evidence="2">The sequence shown here is derived from an EMBL/GenBank/DDBJ whole genome shotgun (WGS) entry which is preliminary data.</text>
</comment>
<dbReference type="AlphaFoldDB" id="A0A4S8IXJ8"/>
<name>A0A4S8IXJ8_MUSBA</name>